<feature type="region of interest" description="Disordered" evidence="1">
    <location>
        <begin position="122"/>
        <end position="159"/>
    </location>
</feature>
<feature type="region of interest" description="Disordered" evidence="1">
    <location>
        <begin position="565"/>
        <end position="633"/>
    </location>
</feature>
<feature type="region of interest" description="Disordered" evidence="1">
    <location>
        <begin position="1"/>
        <end position="96"/>
    </location>
</feature>
<feature type="compositionally biased region" description="Low complexity" evidence="1">
    <location>
        <begin position="595"/>
        <end position="608"/>
    </location>
</feature>
<feature type="compositionally biased region" description="Basic and acidic residues" evidence="1">
    <location>
        <begin position="526"/>
        <end position="535"/>
    </location>
</feature>
<dbReference type="EMBL" id="AMGV01000027">
    <property type="protein sequence ID" value="KEF51170.1"/>
    <property type="molecule type" value="Genomic_DNA"/>
</dbReference>
<protein>
    <submittedName>
        <fullName evidence="2">Uncharacterized protein</fullName>
    </submittedName>
</protein>
<organism evidence="2 3">
    <name type="scientific">Exophiala aquamarina CBS 119918</name>
    <dbReference type="NCBI Taxonomy" id="1182545"/>
    <lineage>
        <taxon>Eukaryota</taxon>
        <taxon>Fungi</taxon>
        <taxon>Dikarya</taxon>
        <taxon>Ascomycota</taxon>
        <taxon>Pezizomycotina</taxon>
        <taxon>Eurotiomycetes</taxon>
        <taxon>Chaetothyriomycetidae</taxon>
        <taxon>Chaetothyriales</taxon>
        <taxon>Herpotrichiellaceae</taxon>
        <taxon>Exophiala</taxon>
    </lineage>
</organism>
<feature type="region of interest" description="Disordered" evidence="1">
    <location>
        <begin position="211"/>
        <end position="237"/>
    </location>
</feature>
<feature type="region of interest" description="Disordered" evidence="1">
    <location>
        <begin position="340"/>
        <end position="390"/>
    </location>
</feature>
<proteinExistence type="predicted"/>
<feature type="compositionally biased region" description="Polar residues" evidence="1">
    <location>
        <begin position="139"/>
        <end position="156"/>
    </location>
</feature>
<dbReference type="Proteomes" id="UP000027920">
    <property type="component" value="Unassembled WGS sequence"/>
</dbReference>
<dbReference type="HOGENOM" id="CLU_365634_0_0_1"/>
<feature type="compositionally biased region" description="Basic and acidic residues" evidence="1">
    <location>
        <begin position="228"/>
        <end position="237"/>
    </location>
</feature>
<dbReference type="VEuPathDB" id="FungiDB:A1O9_12784"/>
<evidence type="ECO:0000313" key="2">
    <source>
        <dbReference type="EMBL" id="KEF51170.1"/>
    </source>
</evidence>
<comment type="caution">
    <text evidence="2">The sequence shown here is derived from an EMBL/GenBank/DDBJ whole genome shotgun (WGS) entry which is preliminary data.</text>
</comment>
<accession>A0A072P6C2</accession>
<feature type="region of interest" description="Disordered" evidence="1">
    <location>
        <begin position="522"/>
        <end position="547"/>
    </location>
</feature>
<sequence length="777" mass="85553">MESTARSIPSTDSSSKSSQPGHLPGTPKPPMDPPRRRSSLFFQRVLPHTHSPKAPSASLSESKDSEFPLSRGSPSNVDQAADRSPMTRSIPTPGHVAQMQKLFQSAKASFRLDMSFAASPVGSIDARLPGSREDGSNGGQSASTCSTESRSRTANTPKDWRYSTAPRFIAEVEVDVREPFPDRSPQLPNLSAVGSDHGKILVAEPLSSGFTSPVNQGALASPQTEPRSPPHCDEKTASDLITGNSLEIALQDAAFAEELATADLQQPLRNLSMNSEQDVRKDIMDDSPIAMHLKKRPAILEPPHSIRQRDSADTISLSESAHAAAASAKIKRKMLPDLFLKPPTIKPSPESATSPGNAMPASHHSKADLDSCPDPSLHQRGPAVLCPDPTLHFKPSRRNLHGPESPSYRHHIPQAFIRGPTGLWNRATDTGSPVPLLKGKASAHSPRNMRRQSHETLRSTPHLHHPRVYPQQPDLMNRPRPPQVDEHFQPGWYYANGASQPQTGQGPMLYSFSTAAAKVIGQDPAPDSRIRDSYRTDTLTPLAKPPSRFRKNGILALAGSRGAGKYYGAQGSHPRAHDRHMHFNEPRSSPDVRFRSSPPRSSSDSSRPTQSRKRARETDSRRMEIFEDDAIREEDELEIDPKLKLEEDEEVIEVDEETRAAVRMSLYGTPPVESSMKELSPNVMAWRKGARTSGSRKKRRPSYWDGDLEEIVRNPAARHVVSSPIKKEVDSRSQQAEVEYDDEVCEGPQQSSEDELEDISRIAEGPTVLLEDVQMED</sequence>
<dbReference type="RefSeq" id="XP_013253760.1">
    <property type="nucleotide sequence ID" value="XM_013398306.1"/>
</dbReference>
<dbReference type="AlphaFoldDB" id="A0A072P6C2"/>
<evidence type="ECO:0000313" key="3">
    <source>
        <dbReference type="Proteomes" id="UP000027920"/>
    </source>
</evidence>
<gene>
    <name evidence="2" type="ORF">A1O9_12784</name>
</gene>
<feature type="compositionally biased region" description="Basic and acidic residues" evidence="1">
    <location>
        <begin position="581"/>
        <end position="594"/>
    </location>
</feature>
<feature type="region of interest" description="Disordered" evidence="1">
    <location>
        <begin position="720"/>
        <end position="757"/>
    </location>
</feature>
<feature type="compositionally biased region" description="Basic and acidic residues" evidence="1">
    <location>
        <begin position="616"/>
        <end position="625"/>
    </location>
</feature>
<name>A0A072P6C2_9EURO</name>
<feature type="region of interest" description="Disordered" evidence="1">
    <location>
        <begin position="437"/>
        <end position="475"/>
    </location>
</feature>
<evidence type="ECO:0000256" key="1">
    <source>
        <dbReference type="SAM" id="MobiDB-lite"/>
    </source>
</evidence>
<keyword evidence="3" id="KW-1185">Reference proteome</keyword>
<reference evidence="2 3" key="1">
    <citation type="submission" date="2013-03" db="EMBL/GenBank/DDBJ databases">
        <title>The Genome Sequence of Exophiala aquamarina CBS 119918.</title>
        <authorList>
            <consortium name="The Broad Institute Genomics Platform"/>
            <person name="Cuomo C."/>
            <person name="de Hoog S."/>
            <person name="Gorbushina A."/>
            <person name="Walker B."/>
            <person name="Young S.K."/>
            <person name="Zeng Q."/>
            <person name="Gargeya S."/>
            <person name="Fitzgerald M."/>
            <person name="Haas B."/>
            <person name="Abouelleil A."/>
            <person name="Allen A.W."/>
            <person name="Alvarado L."/>
            <person name="Arachchi H.M."/>
            <person name="Berlin A.M."/>
            <person name="Chapman S.B."/>
            <person name="Gainer-Dewar J."/>
            <person name="Goldberg J."/>
            <person name="Griggs A."/>
            <person name="Gujja S."/>
            <person name="Hansen M."/>
            <person name="Howarth C."/>
            <person name="Imamovic A."/>
            <person name="Ireland A."/>
            <person name="Larimer J."/>
            <person name="McCowan C."/>
            <person name="Murphy C."/>
            <person name="Pearson M."/>
            <person name="Poon T.W."/>
            <person name="Priest M."/>
            <person name="Roberts A."/>
            <person name="Saif S."/>
            <person name="Shea T."/>
            <person name="Sisk P."/>
            <person name="Sykes S."/>
            <person name="Wortman J."/>
            <person name="Nusbaum C."/>
            <person name="Birren B."/>
        </authorList>
    </citation>
    <scope>NUCLEOTIDE SEQUENCE [LARGE SCALE GENOMIC DNA]</scope>
    <source>
        <strain evidence="2 3">CBS 119918</strain>
    </source>
</reference>
<feature type="compositionally biased region" description="Low complexity" evidence="1">
    <location>
        <begin position="7"/>
        <end position="18"/>
    </location>
</feature>
<dbReference type="GeneID" id="25287678"/>
<dbReference type="OrthoDB" id="4155977at2759"/>